<dbReference type="RefSeq" id="WP_271996993.1">
    <property type="nucleotide sequence ID" value="NZ_JAQNDN010000003.1"/>
</dbReference>
<dbReference type="EMBL" id="JAQNDN010000003">
    <property type="protein sequence ID" value="MDC0668149.1"/>
    <property type="molecule type" value="Genomic_DNA"/>
</dbReference>
<comment type="caution">
    <text evidence="1">The sequence shown here is derived from an EMBL/GenBank/DDBJ whole genome shotgun (WGS) entry which is preliminary data.</text>
</comment>
<reference evidence="1 2" key="1">
    <citation type="submission" date="2022-11" db="EMBL/GenBank/DDBJ databases">
        <title>Minimal conservation of predation-associated metabolite biosynthetic gene clusters underscores biosynthetic potential of Myxococcota including descriptions for ten novel species: Archangium lansinium sp. nov., Myxococcus landrumus sp. nov., Nannocystis bai.</title>
        <authorList>
            <person name="Ahearne A."/>
            <person name="Stevens C."/>
            <person name="Dowd S."/>
        </authorList>
    </citation>
    <scope>NUCLEOTIDE SEQUENCE [LARGE SCALE GENOMIC DNA]</scope>
    <source>
        <strain evidence="1 2">NCELM</strain>
    </source>
</reference>
<gene>
    <name evidence="1" type="ORF">POL58_10390</name>
</gene>
<protein>
    <submittedName>
        <fullName evidence="1">Uncharacterized protein</fullName>
    </submittedName>
</protein>
<name>A0ABT5B221_9BACT</name>
<accession>A0ABT5B221</accession>
<keyword evidence="2" id="KW-1185">Reference proteome</keyword>
<dbReference type="Proteomes" id="UP001217838">
    <property type="component" value="Unassembled WGS sequence"/>
</dbReference>
<evidence type="ECO:0000313" key="2">
    <source>
        <dbReference type="Proteomes" id="UP001217838"/>
    </source>
</evidence>
<proteinExistence type="predicted"/>
<organism evidence="1 2">
    <name type="scientific">Nannocystis radixulma</name>
    <dbReference type="NCBI Taxonomy" id="2995305"/>
    <lineage>
        <taxon>Bacteria</taxon>
        <taxon>Pseudomonadati</taxon>
        <taxon>Myxococcota</taxon>
        <taxon>Polyangia</taxon>
        <taxon>Nannocystales</taxon>
        <taxon>Nannocystaceae</taxon>
        <taxon>Nannocystis</taxon>
    </lineage>
</organism>
<sequence>MLLVSEVQRRLRLKTTDYGRSEGWDVVLAERVVAYLDDPRFEDMFWISYRVTPLTDDAELAARLLTPAYWRSDEGRTLAFRSRALGVFAPNAFASLGMDEPGRVAMRALYITPEVLAAALGPATPSPDETLAELRPRGWIARALHGLRRCFGRATSRQN</sequence>
<evidence type="ECO:0000313" key="1">
    <source>
        <dbReference type="EMBL" id="MDC0668149.1"/>
    </source>
</evidence>